<protein>
    <submittedName>
        <fullName evidence="1">Uncharacterized protein</fullName>
    </submittedName>
</protein>
<gene>
    <name evidence="1" type="ORF">BCV72DRAFT_224439</name>
</gene>
<accession>A0A1X0R9W6</accession>
<dbReference type="Proteomes" id="UP000242414">
    <property type="component" value="Unassembled WGS sequence"/>
</dbReference>
<name>A0A1X0R9W6_RHIZD</name>
<dbReference type="EMBL" id="KV921883">
    <property type="protein sequence ID" value="ORE08857.1"/>
    <property type="molecule type" value="Genomic_DNA"/>
</dbReference>
<evidence type="ECO:0000313" key="1">
    <source>
        <dbReference type="EMBL" id="ORE08857.1"/>
    </source>
</evidence>
<dbReference type="AlphaFoldDB" id="A0A1X0R9W6"/>
<proteinExistence type="predicted"/>
<organism evidence="1">
    <name type="scientific">Rhizopus microsporus var. microsporus</name>
    <dbReference type="NCBI Taxonomy" id="86635"/>
    <lineage>
        <taxon>Eukaryota</taxon>
        <taxon>Fungi</taxon>
        <taxon>Fungi incertae sedis</taxon>
        <taxon>Mucoromycota</taxon>
        <taxon>Mucoromycotina</taxon>
        <taxon>Mucoromycetes</taxon>
        <taxon>Mucorales</taxon>
        <taxon>Mucorineae</taxon>
        <taxon>Rhizopodaceae</taxon>
        <taxon>Rhizopus</taxon>
    </lineage>
</organism>
<sequence>MLKKHGFSVYSINEHKISSLYFTRKDEELEKFAKALIHGHLDECTNQECLESRINVIGI</sequence>
<dbReference type="VEuPathDB" id="FungiDB:BCV72DRAFT_224439"/>
<reference evidence="1" key="1">
    <citation type="journal article" date="2016" name="Proc. Natl. Acad. Sci. U.S.A.">
        <title>Lipid metabolic changes in an early divergent fungus govern the establishment of a mutualistic symbiosis with endobacteria.</title>
        <authorList>
            <person name="Lastovetsky O.A."/>
            <person name="Gaspar M.L."/>
            <person name="Mondo S.J."/>
            <person name="LaButti K.M."/>
            <person name="Sandor L."/>
            <person name="Grigoriev I.V."/>
            <person name="Henry S.A."/>
            <person name="Pawlowska T.E."/>
        </authorList>
    </citation>
    <scope>NUCLEOTIDE SEQUENCE [LARGE SCALE GENOMIC DNA]</scope>
    <source>
        <strain evidence="1">ATCC 52814</strain>
    </source>
</reference>